<comment type="caution">
    <text evidence="5">Lacks conserved residue(s) required for the propagation of feature annotation.</text>
</comment>
<dbReference type="Proteomes" id="UP000000758">
    <property type="component" value="Chromosome"/>
</dbReference>
<keyword evidence="4 5" id="KW-0238">DNA-binding</keyword>
<evidence type="ECO:0000313" key="8">
    <source>
        <dbReference type="EMBL" id="ABK77020.1"/>
    </source>
</evidence>
<dbReference type="InterPro" id="IPR013795">
    <property type="entry name" value="DNA/RNA-bd_Alba"/>
</dbReference>
<accession>A0RUK3</accession>
<comment type="subcellular location">
    <subcellularLocation>
        <location evidence="5">Cytoplasm</location>
    </subcellularLocation>
    <subcellularLocation>
        <location evidence="5">Chromosome</location>
    </subcellularLocation>
</comment>
<dbReference type="GO" id="GO:0005694">
    <property type="term" value="C:chromosome"/>
    <property type="evidence" value="ECO:0007669"/>
    <property type="project" value="UniProtKB-SubCell"/>
</dbReference>
<dbReference type="InterPro" id="IPR002775">
    <property type="entry name" value="DNA/RNA-bd_Alba-like"/>
</dbReference>
<organism evidence="8 9">
    <name type="scientific">Cenarchaeum symbiosum (strain A)</name>
    <dbReference type="NCBI Taxonomy" id="414004"/>
    <lineage>
        <taxon>Archaea</taxon>
        <taxon>Nitrososphaerota</taxon>
        <taxon>Candidatus Cenarchaeales</taxon>
        <taxon>Candidatus Cenarchaeaceae</taxon>
        <taxon>Candidatus Cenarchaeum</taxon>
    </lineage>
</organism>
<evidence type="ECO:0000313" key="9">
    <source>
        <dbReference type="Proteomes" id="UP000000758"/>
    </source>
</evidence>
<keyword evidence="5" id="KW-0226">DNA condensation</keyword>
<protein>
    <recommendedName>
        <fullName evidence="5">DNA/RNA-binding protein Alba</fullName>
    </recommendedName>
</protein>
<evidence type="ECO:0000256" key="4">
    <source>
        <dbReference type="ARBA" id="ARBA00023125"/>
    </source>
</evidence>
<comment type="function">
    <text evidence="5">Binds double-stranded DNA tightly but without sequence specificity. Involved in DNA compaction.</text>
</comment>
<dbReference type="EnsemblBacteria" id="ABK77020">
    <property type="protein sequence ID" value="ABK77020"/>
    <property type="gene ID" value="CENSYa_0384"/>
</dbReference>
<keyword evidence="9" id="KW-1185">Reference proteome</keyword>
<keyword evidence="2 5" id="KW-0158">Chromosome</keyword>
<name>A0RUK3_CENSY</name>
<dbReference type="Gene3D" id="3.30.110.20">
    <property type="entry name" value="Alba-like domain"/>
    <property type="match status" value="1"/>
</dbReference>
<evidence type="ECO:0000256" key="3">
    <source>
        <dbReference type="ARBA" id="ARBA00022490"/>
    </source>
</evidence>
<dbReference type="HAMAP" id="MF_01122">
    <property type="entry name" value="AlbA"/>
    <property type="match status" value="1"/>
</dbReference>
<reference evidence="8 9" key="1">
    <citation type="journal article" date="2006" name="Proc. Natl. Acad. Sci. U.S.A.">
        <title>Genomic analysis of the uncultivated marine crenarchaeote Cenarchaeum symbiosum.</title>
        <authorList>
            <person name="Hallam S.J."/>
            <person name="Konstantinidis K.T."/>
            <person name="Putnam N."/>
            <person name="Schleper C."/>
            <person name="Watanabe Y."/>
            <person name="Sugahara J."/>
            <person name="Preston C."/>
            <person name="de la Torre J."/>
            <person name="Richardson P.M."/>
            <person name="DeLong E.F."/>
        </authorList>
    </citation>
    <scope>NUCLEOTIDE SEQUENCE [LARGE SCALE GENOMIC DNA]</scope>
    <source>
        <strain evidence="9">A</strain>
    </source>
</reference>
<dbReference type="AlphaFoldDB" id="A0RUK3"/>
<dbReference type="GO" id="GO:0003690">
    <property type="term" value="F:double-stranded DNA binding"/>
    <property type="evidence" value="ECO:0007669"/>
    <property type="project" value="UniProtKB-UniRule"/>
</dbReference>
<feature type="domain" description="DNA/RNA-binding protein Alba-like" evidence="7">
    <location>
        <begin position="65"/>
        <end position="127"/>
    </location>
</feature>
<dbReference type="SUPFAM" id="SSF82704">
    <property type="entry name" value="AlbA-like"/>
    <property type="match status" value="1"/>
</dbReference>
<feature type="region of interest" description="Disordered" evidence="6">
    <location>
        <begin position="1"/>
        <end position="62"/>
    </location>
</feature>
<keyword evidence="3 5" id="KW-0963">Cytoplasm</keyword>
<feature type="compositionally biased region" description="Pro residues" evidence="6">
    <location>
        <begin position="42"/>
        <end position="52"/>
    </location>
</feature>
<evidence type="ECO:0000256" key="2">
    <source>
        <dbReference type="ARBA" id="ARBA00022454"/>
    </source>
</evidence>
<dbReference type="GO" id="GO:0005737">
    <property type="term" value="C:cytoplasm"/>
    <property type="evidence" value="ECO:0007669"/>
    <property type="project" value="UniProtKB-SubCell"/>
</dbReference>
<evidence type="ECO:0000259" key="7">
    <source>
        <dbReference type="Pfam" id="PF01918"/>
    </source>
</evidence>
<proteinExistence type="inferred from homology"/>
<dbReference type="STRING" id="414004.CENSYa_0384"/>
<dbReference type="KEGG" id="csy:CENSYa_0384"/>
<dbReference type="GO" id="GO:0003723">
    <property type="term" value="F:RNA binding"/>
    <property type="evidence" value="ECO:0007669"/>
    <property type="project" value="InterPro"/>
</dbReference>
<dbReference type="EMBL" id="DP000238">
    <property type="protein sequence ID" value="ABK77020.1"/>
    <property type="molecule type" value="Genomic_DNA"/>
</dbReference>
<gene>
    <name evidence="5" type="primary">albA</name>
    <name evidence="8" type="ordered locus">CENSYa_0384</name>
</gene>
<dbReference type="Pfam" id="PF01918">
    <property type="entry name" value="Alba"/>
    <property type="match status" value="1"/>
</dbReference>
<dbReference type="HOGENOM" id="CLU_110989_0_0_2"/>
<dbReference type="InterPro" id="IPR036882">
    <property type="entry name" value="Alba-like_dom_sf"/>
</dbReference>
<evidence type="ECO:0000256" key="6">
    <source>
        <dbReference type="SAM" id="MobiDB-lite"/>
    </source>
</evidence>
<sequence length="158" mass="16906">MSDAEEILSEFRQGQEPADAKPEVQAAAGGQPEHPSADAGPGAPPENPPGPQPAEDEQAVPERDTIYVGAKSIMTYVMATLTQLSNLPRVTIKARGRRITQAVDVSQTIVKRMSSVGYSVSEVRISSDQLTGPDNKTRTISTIEIDITKKVDLTVHAV</sequence>
<dbReference type="GO" id="GO:0030261">
    <property type="term" value="P:chromosome condensation"/>
    <property type="evidence" value="ECO:0007669"/>
    <property type="project" value="UniProtKB-KW"/>
</dbReference>
<evidence type="ECO:0000256" key="1">
    <source>
        <dbReference type="ARBA" id="ARBA00008018"/>
    </source>
</evidence>
<comment type="similarity">
    <text evidence="1 5">Belongs to the histone-like Alba family.</text>
</comment>
<evidence type="ECO:0000256" key="5">
    <source>
        <dbReference type="HAMAP-Rule" id="MF_01122"/>
    </source>
</evidence>